<dbReference type="GO" id="GO:0010181">
    <property type="term" value="F:FMN binding"/>
    <property type="evidence" value="ECO:0007669"/>
    <property type="project" value="InterPro"/>
</dbReference>
<dbReference type="GO" id="GO:0016491">
    <property type="term" value="F:oxidoreductase activity"/>
    <property type="evidence" value="ECO:0007669"/>
    <property type="project" value="UniProtKB-KW"/>
</dbReference>
<evidence type="ECO:0000313" key="7">
    <source>
        <dbReference type="EMBL" id="KAJ8473994.1"/>
    </source>
</evidence>
<gene>
    <name evidence="7" type="ORF">ONZ51_g7516</name>
</gene>
<keyword evidence="2" id="KW-0285">Flavoprotein</keyword>
<keyword evidence="3" id="KW-0288">FMN</keyword>
<evidence type="ECO:0000256" key="1">
    <source>
        <dbReference type="ARBA" id="ARBA00005979"/>
    </source>
</evidence>
<organism evidence="7 8">
    <name type="scientific">Trametes cubensis</name>
    <dbReference type="NCBI Taxonomy" id="1111947"/>
    <lineage>
        <taxon>Eukaryota</taxon>
        <taxon>Fungi</taxon>
        <taxon>Dikarya</taxon>
        <taxon>Basidiomycota</taxon>
        <taxon>Agaricomycotina</taxon>
        <taxon>Agaricomycetes</taxon>
        <taxon>Polyporales</taxon>
        <taxon>Polyporaceae</taxon>
        <taxon>Trametes</taxon>
    </lineage>
</organism>
<dbReference type="Gene3D" id="3.20.20.70">
    <property type="entry name" value="Aldolase class I"/>
    <property type="match status" value="1"/>
</dbReference>
<evidence type="ECO:0000256" key="3">
    <source>
        <dbReference type="ARBA" id="ARBA00022643"/>
    </source>
</evidence>
<dbReference type="Proteomes" id="UP001215151">
    <property type="component" value="Unassembled WGS sequence"/>
</dbReference>
<comment type="similarity">
    <text evidence="1">Belongs to the NADH:flavin oxidoreductase/NADH oxidase family.</text>
</comment>
<evidence type="ECO:0000313" key="8">
    <source>
        <dbReference type="Proteomes" id="UP001215151"/>
    </source>
</evidence>
<feature type="transmembrane region" description="Helical" evidence="5">
    <location>
        <begin position="512"/>
        <end position="530"/>
    </location>
</feature>
<protein>
    <recommendedName>
        <fullName evidence="6">NADH:flavin oxidoreductase/NADH oxidase N-terminal domain-containing protein</fullName>
    </recommendedName>
</protein>
<comment type="caution">
    <text evidence="7">The sequence shown here is derived from an EMBL/GenBank/DDBJ whole genome shotgun (WGS) entry which is preliminary data.</text>
</comment>
<dbReference type="PANTHER" id="PTHR43656:SF2">
    <property type="entry name" value="BINDING OXIDOREDUCTASE, PUTATIVE (AFU_ORTHOLOGUE AFUA_2G08260)-RELATED"/>
    <property type="match status" value="1"/>
</dbReference>
<reference evidence="7" key="1">
    <citation type="submission" date="2022-11" db="EMBL/GenBank/DDBJ databases">
        <title>Genome Sequence of Cubamyces cubensis.</title>
        <authorList>
            <person name="Buettner E."/>
        </authorList>
    </citation>
    <scope>NUCLEOTIDE SEQUENCE</scope>
    <source>
        <strain evidence="7">MPL-01</strain>
    </source>
</reference>
<keyword evidence="8" id="KW-1185">Reference proteome</keyword>
<keyword evidence="4" id="KW-0560">Oxidoreductase</keyword>
<feature type="domain" description="NADH:flavin oxidoreductase/NADH oxidase N-terminal" evidence="6">
    <location>
        <begin position="145"/>
        <end position="397"/>
    </location>
</feature>
<dbReference type="InterPro" id="IPR051799">
    <property type="entry name" value="NADH_flavin_oxidoreductase"/>
</dbReference>
<dbReference type="SUPFAM" id="SSF51395">
    <property type="entry name" value="FMN-linked oxidoreductases"/>
    <property type="match status" value="1"/>
</dbReference>
<dbReference type="EMBL" id="JAPEVG010000203">
    <property type="protein sequence ID" value="KAJ8473994.1"/>
    <property type="molecule type" value="Genomic_DNA"/>
</dbReference>
<name>A0AAD7X7D1_9APHY</name>
<evidence type="ECO:0000256" key="4">
    <source>
        <dbReference type="ARBA" id="ARBA00023002"/>
    </source>
</evidence>
<proteinExistence type="inferred from homology"/>
<dbReference type="PANTHER" id="PTHR43656">
    <property type="entry name" value="BINDING OXIDOREDUCTASE, PUTATIVE (AFU_ORTHOLOGUE AFUA_2G08260)-RELATED"/>
    <property type="match status" value="1"/>
</dbReference>
<sequence length="533" mass="59023">MSELPQSSGKPTNGSTSRYFDDLDLVTNGGKIFSPVELPTGHVAPNRLFKTAVYEHFNPYGGGPPHSGHYALYRRWAKDGYGIILTGNTMVAKDHLTLGRDLVIPEEITDDILPPWKRLADVMHNVDEVTGEDPPSEDGFGRPLALIQLSHAGRQSLNVSHMKTHGWFSRWLHRNMHPVPIEMTKQDIENAIAQFVRGAELAARSGFDGVQIHGAHGYLVSTFMMLKSNIRTDEYSAETDPLRFLREICFAIRANKNIPEKFLLGVKINSGDYARDGTRAGSERPLAHVREIGSWGIIDFIEVSGGDYEDPEFVDSAASFKSPRQVIFEDFAEKSMKVLAEFNKPGQRPPPLVVLTGGLTTLPRMASVLANDHAHLLGVGRLSITHPEAPRQLNASIERRARGEPDDAFMHEPHQLEEDGLGMPPPSYLSWRGLERVVCYWLTLLWKIIPAEMPRIMCASGNVNWHNVMLRRIAFGGDVDYTIGTIGATVRFYLPGVPYAPEDPKSSKGSSWFPLFVALVGVAIGVALGGRFA</sequence>
<keyword evidence="5" id="KW-1133">Transmembrane helix</keyword>
<evidence type="ECO:0000256" key="2">
    <source>
        <dbReference type="ARBA" id="ARBA00022630"/>
    </source>
</evidence>
<dbReference type="Pfam" id="PF00724">
    <property type="entry name" value="Oxidored_FMN"/>
    <property type="match status" value="1"/>
</dbReference>
<evidence type="ECO:0000259" key="6">
    <source>
        <dbReference type="Pfam" id="PF00724"/>
    </source>
</evidence>
<dbReference type="InterPro" id="IPR013785">
    <property type="entry name" value="Aldolase_TIM"/>
</dbReference>
<evidence type="ECO:0000256" key="5">
    <source>
        <dbReference type="SAM" id="Phobius"/>
    </source>
</evidence>
<accession>A0AAD7X7D1</accession>
<keyword evidence="5" id="KW-0812">Transmembrane</keyword>
<dbReference type="InterPro" id="IPR001155">
    <property type="entry name" value="OxRdtase_FMN_N"/>
</dbReference>
<keyword evidence="5" id="KW-0472">Membrane</keyword>
<dbReference type="AlphaFoldDB" id="A0AAD7X7D1"/>